<geneLocation type="plasmid" evidence="1 3">
    <name>pAA02</name>
</geneLocation>
<evidence type="ECO:0000313" key="2">
    <source>
        <dbReference type="EMBL" id="MBB3705108.1"/>
    </source>
</evidence>
<dbReference type="EMBL" id="CP015007">
    <property type="protein sequence ID" value="AMS45137.1"/>
    <property type="molecule type" value="Genomic_DNA"/>
</dbReference>
<gene>
    <name evidence="1" type="ORF">AA2016_6236</name>
    <name evidence="2" type="ORF">FHS67_001418</name>
</gene>
<protein>
    <recommendedName>
        <fullName evidence="5">DUF982 domain-containing protein</fullName>
    </recommendedName>
</protein>
<reference evidence="1 3" key="1">
    <citation type="submission" date="2016-03" db="EMBL/GenBank/DDBJ databases">
        <title>Complete genome of Aminobacter aminovorans KCTC 2477.</title>
        <authorList>
            <person name="Kim K.M."/>
        </authorList>
    </citation>
    <scope>NUCLEOTIDE SEQUENCE [LARGE SCALE GENOMIC DNA]</scope>
    <source>
        <strain evidence="1 3">KCTC 2477</strain>
        <plasmid evidence="1 3">pAA02</plasmid>
    </source>
</reference>
<evidence type="ECO:0000313" key="4">
    <source>
        <dbReference type="Proteomes" id="UP000577697"/>
    </source>
</evidence>
<dbReference type="Proteomes" id="UP000075755">
    <property type="component" value="Plasmid pAA02"/>
</dbReference>
<keyword evidence="1" id="KW-0614">Plasmid</keyword>
<dbReference type="Gene3D" id="6.10.250.730">
    <property type="match status" value="1"/>
</dbReference>
<dbReference type="EMBL" id="JACICB010000004">
    <property type="protein sequence ID" value="MBB3705108.1"/>
    <property type="molecule type" value="Genomic_DNA"/>
</dbReference>
<evidence type="ECO:0000313" key="1">
    <source>
        <dbReference type="EMBL" id="AMS45137.1"/>
    </source>
</evidence>
<dbReference type="AlphaFoldDB" id="A0AAC9FER6"/>
<dbReference type="Proteomes" id="UP000577697">
    <property type="component" value="Unassembled WGS sequence"/>
</dbReference>
<name>A0AAC9FER6_AMIAI</name>
<evidence type="ECO:0008006" key="5">
    <source>
        <dbReference type="Google" id="ProtNLM"/>
    </source>
</evidence>
<dbReference type="InterPro" id="IPR010385">
    <property type="entry name" value="DUF982"/>
</dbReference>
<sequence length="99" mass="10622">MRAQAFGQAVFVRDGAHIREIQDINDALTFMGAWPTSRRGPIYDSALRACHAAQVGQLHADGASDAIRAFARSVGILEQTPVAIDPWVIAAQVLRGAPI</sequence>
<proteinExistence type="predicted"/>
<organism evidence="1 3">
    <name type="scientific">Aminobacter aminovorans</name>
    <name type="common">Chelatobacter heintzii</name>
    <dbReference type="NCBI Taxonomy" id="83263"/>
    <lineage>
        <taxon>Bacteria</taxon>
        <taxon>Pseudomonadati</taxon>
        <taxon>Pseudomonadota</taxon>
        <taxon>Alphaproteobacteria</taxon>
        <taxon>Hyphomicrobiales</taxon>
        <taxon>Phyllobacteriaceae</taxon>
        <taxon>Aminobacter</taxon>
    </lineage>
</organism>
<reference evidence="2 4" key="2">
    <citation type="submission" date="2020-08" db="EMBL/GenBank/DDBJ databases">
        <title>Genomic Encyclopedia of Type Strains, Phase IV (KMG-IV): sequencing the most valuable type-strain genomes for metagenomic binning, comparative biology and taxonomic classification.</title>
        <authorList>
            <person name="Goeker M."/>
        </authorList>
    </citation>
    <scope>NUCLEOTIDE SEQUENCE [LARGE SCALE GENOMIC DNA]</scope>
    <source>
        <strain evidence="2 4">DSM 10368</strain>
    </source>
</reference>
<evidence type="ECO:0000313" key="3">
    <source>
        <dbReference type="Proteomes" id="UP000075755"/>
    </source>
</evidence>
<dbReference type="RefSeq" id="WP_067969167.1">
    <property type="nucleotide sequence ID" value="NZ_CP015007.1"/>
</dbReference>
<keyword evidence="4" id="KW-1185">Reference proteome</keyword>
<accession>A0AAC9FER6</accession>
<dbReference type="KEGG" id="aak:AA2016_6236"/>
<dbReference type="Pfam" id="PF06169">
    <property type="entry name" value="DUF982"/>
    <property type="match status" value="1"/>
</dbReference>